<evidence type="ECO:0000313" key="4">
    <source>
        <dbReference type="EMBL" id="QIH24303.1"/>
    </source>
</evidence>
<feature type="domain" description="Mga helix-turn-helix" evidence="3">
    <location>
        <begin position="79"/>
        <end position="161"/>
    </location>
</feature>
<dbReference type="InterPro" id="IPR050661">
    <property type="entry name" value="BglG_antiterminators"/>
</dbReference>
<reference evidence="4 5" key="1">
    <citation type="submission" date="2020-02" db="EMBL/GenBank/DDBJ databases">
        <title>Complete genome sequences of six Lactobacillus iners strains isolated from the human vagina.</title>
        <authorList>
            <person name="France M.T."/>
            <person name="Rutt L."/>
            <person name="Narina S."/>
            <person name="Arbaugh S."/>
            <person name="Humphrys M.S."/>
            <person name="Ma B."/>
            <person name="Hayward M.R."/>
            <person name="Relman D."/>
            <person name="Kwon D.S."/>
            <person name="Ravel J."/>
        </authorList>
    </citation>
    <scope>NUCLEOTIDE SEQUENCE [LARGE SCALE GENOMIC DNA]</scope>
    <source>
        <strain evidence="4 5">C0210C1</strain>
    </source>
</reference>
<dbReference type="Pfam" id="PF05043">
    <property type="entry name" value="Mga"/>
    <property type="match status" value="1"/>
</dbReference>
<dbReference type="EMBL" id="CP049228">
    <property type="protein sequence ID" value="QIH24303.1"/>
    <property type="molecule type" value="Genomic_DNA"/>
</dbReference>
<name>A0A6G7BE74_9LACO</name>
<keyword evidence="1" id="KW-0805">Transcription regulation</keyword>
<protein>
    <submittedName>
        <fullName evidence="4">Helix-turn-helix domain-containing protein</fullName>
    </submittedName>
</protein>
<dbReference type="AlphaFoldDB" id="A0A6G7BE74"/>
<organism evidence="4 5">
    <name type="scientific">Lactobacillus iners</name>
    <dbReference type="NCBI Taxonomy" id="147802"/>
    <lineage>
        <taxon>Bacteria</taxon>
        <taxon>Bacillati</taxon>
        <taxon>Bacillota</taxon>
        <taxon>Bacilli</taxon>
        <taxon>Lactobacillales</taxon>
        <taxon>Lactobacillaceae</taxon>
        <taxon>Lactobacillus</taxon>
    </lineage>
</organism>
<evidence type="ECO:0000256" key="2">
    <source>
        <dbReference type="ARBA" id="ARBA00023163"/>
    </source>
</evidence>
<dbReference type="RefSeq" id="WP_006729374.1">
    <property type="nucleotide sequence ID" value="NZ_CP045664.1"/>
</dbReference>
<dbReference type="PANTHER" id="PTHR30185">
    <property type="entry name" value="CRYPTIC BETA-GLUCOSIDE BGL OPERON ANTITERMINATOR"/>
    <property type="match status" value="1"/>
</dbReference>
<proteinExistence type="predicted"/>
<gene>
    <name evidence="4" type="ORF">G6Z83_06425</name>
</gene>
<evidence type="ECO:0000256" key="1">
    <source>
        <dbReference type="ARBA" id="ARBA00023015"/>
    </source>
</evidence>
<dbReference type="InterPro" id="IPR036388">
    <property type="entry name" value="WH-like_DNA-bd_sf"/>
</dbReference>
<dbReference type="Gene3D" id="1.10.10.10">
    <property type="entry name" value="Winged helix-like DNA-binding domain superfamily/Winged helix DNA-binding domain"/>
    <property type="match status" value="1"/>
</dbReference>
<dbReference type="PANTHER" id="PTHR30185:SF18">
    <property type="entry name" value="TRANSCRIPTIONAL REGULATOR MTLR"/>
    <property type="match status" value="1"/>
</dbReference>
<sequence length="471" mass="55320">MLVTALLDNQSALRYQILNILLEQSQPISLKILMDKVDISKQTLTKYLDEINQMYQEEELEACISTNPETIRIILDATLSFKDLCWPLIRNSLSVHVIELLLNHPNLSNYQMASTLMISEATLSRQLVQLNQALKEFSIQIKNGMWYGPEEQVRYFYYEFYRHFYPDNELFRLKHDANLDQSLAIFEHRLSTNLTLVQREKLSLWLGISQKRWRQKDKDYSQLINRFKPYQEVVFFDRIYQAVLRYLIQFSLKLDEGEIYALMAFILSMDLLDYSNNERLLGFGGPIAKASQCFLNQVKNLTQKGQAVMREEVLYCFGQSSTKLYFFEGAILQKPLVADPKCLSMVKIVMETIFKRKFKKANNITITISETLNTLVDYLNLPPCKEHKIGVLLLGDPIKNSIQRLQLQKTLEQPPYITFETFDQKKWLDYDLVITNVNLPEKNSVQVYRLKNSSMTYDFTQLKLIFRNLLY</sequence>
<keyword evidence="2" id="KW-0804">Transcription</keyword>
<dbReference type="InterPro" id="IPR007737">
    <property type="entry name" value="Mga_HTH"/>
</dbReference>
<dbReference type="Proteomes" id="UP000501676">
    <property type="component" value="Chromosome"/>
</dbReference>
<evidence type="ECO:0000259" key="3">
    <source>
        <dbReference type="Pfam" id="PF05043"/>
    </source>
</evidence>
<accession>A0A6G7BE74</accession>
<evidence type="ECO:0000313" key="5">
    <source>
        <dbReference type="Proteomes" id="UP000501676"/>
    </source>
</evidence>